<dbReference type="Pfam" id="PF01381">
    <property type="entry name" value="HTH_3"/>
    <property type="match status" value="1"/>
</dbReference>
<gene>
    <name evidence="4" type="ORF">UFOVP34_59</name>
    <name evidence="3" type="ORF">UFOVP51_47</name>
</gene>
<proteinExistence type="predicted"/>
<protein>
    <submittedName>
        <fullName evidence="4">HTH_XRE domain containing protein</fullName>
    </submittedName>
</protein>
<dbReference type="SMART" id="SM00530">
    <property type="entry name" value="HTH_XRE"/>
    <property type="match status" value="1"/>
</dbReference>
<dbReference type="InterPro" id="IPR001387">
    <property type="entry name" value="Cro/C1-type_HTH"/>
</dbReference>
<dbReference type="GO" id="GO:0003677">
    <property type="term" value="F:DNA binding"/>
    <property type="evidence" value="ECO:0007669"/>
    <property type="project" value="UniProtKB-KW"/>
</dbReference>
<reference evidence="4" key="1">
    <citation type="submission" date="2020-05" db="EMBL/GenBank/DDBJ databases">
        <authorList>
            <person name="Chiriac C."/>
            <person name="Salcher M."/>
            <person name="Ghai R."/>
            <person name="Kavagutti S V."/>
        </authorList>
    </citation>
    <scope>NUCLEOTIDE SEQUENCE</scope>
</reference>
<dbReference type="SUPFAM" id="SSF47413">
    <property type="entry name" value="lambda repressor-like DNA-binding domains"/>
    <property type="match status" value="1"/>
</dbReference>
<dbReference type="EMBL" id="LR796177">
    <property type="protein sequence ID" value="CAB4124157.1"/>
    <property type="molecule type" value="Genomic_DNA"/>
</dbReference>
<evidence type="ECO:0000259" key="2">
    <source>
        <dbReference type="PROSITE" id="PS50943"/>
    </source>
</evidence>
<evidence type="ECO:0000313" key="4">
    <source>
        <dbReference type="EMBL" id="CAB4241012.1"/>
    </source>
</evidence>
<evidence type="ECO:0000256" key="1">
    <source>
        <dbReference type="ARBA" id="ARBA00023125"/>
    </source>
</evidence>
<dbReference type="Gene3D" id="1.10.260.40">
    <property type="entry name" value="lambda repressor-like DNA-binding domains"/>
    <property type="match status" value="1"/>
</dbReference>
<organism evidence="4">
    <name type="scientific">uncultured Caudovirales phage</name>
    <dbReference type="NCBI Taxonomy" id="2100421"/>
    <lineage>
        <taxon>Viruses</taxon>
        <taxon>Duplodnaviria</taxon>
        <taxon>Heunggongvirae</taxon>
        <taxon>Uroviricota</taxon>
        <taxon>Caudoviricetes</taxon>
        <taxon>Peduoviridae</taxon>
        <taxon>Maltschvirus</taxon>
        <taxon>Maltschvirus maltsch</taxon>
    </lineage>
</organism>
<dbReference type="InterPro" id="IPR010982">
    <property type="entry name" value="Lambda_DNA-bd_dom_sf"/>
</dbReference>
<dbReference type="PANTHER" id="PTHR46558:SF4">
    <property type="entry name" value="DNA-BIDING PHAGE PROTEIN"/>
    <property type="match status" value="1"/>
</dbReference>
<accession>A0A6J5TA24</accession>
<dbReference type="EMBL" id="LR797816">
    <property type="protein sequence ID" value="CAB4241012.1"/>
    <property type="molecule type" value="Genomic_DNA"/>
</dbReference>
<sequence length="121" mass="14261">MQIYTEELDINRYLGRKLYEARCTAGLTRQNLAKKIHVSGHQLTKYENGTNQISIVKLISIAKILYLDLDYFFKEIKPIEWDEKTAKDRNFYLDVSNNFMQIKDKVCQKILSDLLKLLAKK</sequence>
<evidence type="ECO:0000313" key="3">
    <source>
        <dbReference type="EMBL" id="CAB4124157.1"/>
    </source>
</evidence>
<dbReference type="CDD" id="cd00093">
    <property type="entry name" value="HTH_XRE"/>
    <property type="match status" value="1"/>
</dbReference>
<dbReference type="PANTHER" id="PTHR46558">
    <property type="entry name" value="TRACRIPTIONAL REGULATORY PROTEIN-RELATED-RELATED"/>
    <property type="match status" value="1"/>
</dbReference>
<keyword evidence="1" id="KW-0238">DNA-binding</keyword>
<name>A0A6J5TA24_9CAUD</name>
<feature type="domain" description="HTH cro/C1-type" evidence="2">
    <location>
        <begin position="18"/>
        <end position="72"/>
    </location>
</feature>
<dbReference type="PROSITE" id="PS50943">
    <property type="entry name" value="HTH_CROC1"/>
    <property type="match status" value="1"/>
</dbReference>